<comment type="caution">
    <text evidence="2">The sequence shown here is derived from an EMBL/GenBank/DDBJ whole genome shotgun (WGS) entry which is preliminary data.</text>
</comment>
<name>A0AAE4B2W8_9RHOB</name>
<dbReference type="InterPro" id="IPR036465">
    <property type="entry name" value="vWFA_dom_sf"/>
</dbReference>
<dbReference type="Pfam" id="PF13519">
    <property type="entry name" value="VWA_2"/>
    <property type="match status" value="1"/>
</dbReference>
<feature type="domain" description="VWFA" evidence="1">
    <location>
        <begin position="1"/>
        <end position="178"/>
    </location>
</feature>
<reference evidence="2" key="2">
    <citation type="submission" date="2023-02" db="EMBL/GenBank/DDBJ databases">
        <title>'Rhodoalgimonas zhirmunskyi' gen. nov., isolated from a red alga.</title>
        <authorList>
            <person name="Nedashkovskaya O.I."/>
            <person name="Otstavnykh N.Y."/>
            <person name="Bystritskaya E.P."/>
            <person name="Balabanova L.A."/>
            <person name="Isaeva M.P."/>
        </authorList>
    </citation>
    <scope>NUCLEOTIDE SEQUENCE</scope>
    <source>
        <strain evidence="2">KCTC 52189</strain>
    </source>
</reference>
<proteinExistence type="predicted"/>
<evidence type="ECO:0000313" key="3">
    <source>
        <dbReference type="Proteomes" id="UP001226762"/>
    </source>
</evidence>
<keyword evidence="3" id="KW-1185">Reference proteome</keyword>
<reference evidence="2" key="1">
    <citation type="submission" date="2022-07" db="EMBL/GenBank/DDBJ databases">
        <authorList>
            <person name="Otstavnykh N."/>
            <person name="Isaeva M."/>
            <person name="Bystritskaya E."/>
        </authorList>
    </citation>
    <scope>NUCLEOTIDE SEQUENCE</scope>
    <source>
        <strain evidence="2">KCTC 52189</strain>
    </source>
</reference>
<sequence>MVVFDGSNSMWGQIDGKAKIEIAREVMDKLLGEWVDDRNVGLMAYGHRRRGDCGDIEVLVAPGLGALQSILDQVNSISPTGKTPLTDAVEQAAQALSYTDQPATVVLISDGLESCDRDPCALAAALEKSGVAFTAHVVGFGLGSDDDVSSLACIAENTGGEYITATNAEELSKAFDVVGAAVAEAAPKPEPEPEPQPDVPSVAVTGPETAVGGSEITVTWDPTIEEGDYINIVPVGSDPDVFGPYTRIGNSTEVKLSVLGEQGLYEIRYVHGTSKKVLGQSDLEITRPEVELSAVDVVETGASFEVSWTPTINRRDYVSIVPLGADAGEFGNYLTVRKESEGDLRAPADPGLYEIRYILNVDKRTVASRQIEVSDPQVTLQIPDAAQTGASFDVSWAGTVNSQDYITIVPLGADEGEFGKYFVVRDKSEGELKAPAEAGMYEVRYVLREGKKTLASETMEVTTPSVKVSGPASVITGAKFDVSWTGTVSPQDYMAIVPADSDEGEFGNYIVVRDKGTGTLTAPADPGLYELRYILREGQKTIASANIEVTEPEVTITAPETALAGGKFEVSWTGAISPNDYINIVPMGTDEGEFGNYFVVRSNSKGDLQAPADTGLYEIRYVLREGTKTIATTMVEIVEPEVSVSAPSEVRAGAELRVTWTGTVSTSDYINFVSAGTPDDEFGTYKQVGDKSKYDITVPDETGLYEVRYVLREGSRVLARATVEVLAKDAQLSTGAAIDAPESAAAGSTIKVGWTIDNASADQRITVARGEQAIFTWISAKKISGDPPMEITMPDEPGVYEIRILDLANKEVLARKAIRLE</sequence>
<dbReference type="PROSITE" id="PS50234">
    <property type="entry name" value="VWFA"/>
    <property type="match status" value="1"/>
</dbReference>
<dbReference type="Proteomes" id="UP001226762">
    <property type="component" value="Unassembled WGS sequence"/>
</dbReference>
<dbReference type="RefSeq" id="WP_306733967.1">
    <property type="nucleotide sequence ID" value="NZ_JANHAX010000001.1"/>
</dbReference>
<evidence type="ECO:0000313" key="2">
    <source>
        <dbReference type="EMBL" id="MDQ2088702.1"/>
    </source>
</evidence>
<dbReference type="InterPro" id="IPR002035">
    <property type="entry name" value="VWF_A"/>
</dbReference>
<dbReference type="Gene3D" id="3.40.50.410">
    <property type="entry name" value="von Willebrand factor, type A domain"/>
    <property type="match status" value="1"/>
</dbReference>
<dbReference type="EMBL" id="JANHAX010000001">
    <property type="protein sequence ID" value="MDQ2088702.1"/>
    <property type="molecule type" value="Genomic_DNA"/>
</dbReference>
<dbReference type="SMART" id="SM00327">
    <property type="entry name" value="VWA"/>
    <property type="match status" value="1"/>
</dbReference>
<dbReference type="SUPFAM" id="SSF53300">
    <property type="entry name" value="vWA-like"/>
    <property type="match status" value="1"/>
</dbReference>
<accession>A0AAE4B2W8</accession>
<organism evidence="2 3">
    <name type="scientific">Marimonas arenosa</name>
    <dbReference type="NCBI Taxonomy" id="1795305"/>
    <lineage>
        <taxon>Bacteria</taxon>
        <taxon>Pseudomonadati</taxon>
        <taxon>Pseudomonadota</taxon>
        <taxon>Alphaproteobacteria</taxon>
        <taxon>Rhodobacterales</taxon>
        <taxon>Paracoccaceae</taxon>
        <taxon>Marimonas</taxon>
    </lineage>
</organism>
<dbReference type="AlphaFoldDB" id="A0AAE4B2W8"/>
<evidence type="ECO:0000259" key="1">
    <source>
        <dbReference type="PROSITE" id="PS50234"/>
    </source>
</evidence>
<gene>
    <name evidence="2" type="ORF">NO357_02150</name>
</gene>
<protein>
    <submittedName>
        <fullName evidence="2">VWA domain-containing protein</fullName>
    </submittedName>
</protein>